<dbReference type="RefSeq" id="WP_146323339.1">
    <property type="nucleotide sequence ID" value="NZ_BAABLR010000075.1"/>
</dbReference>
<dbReference type="PANTHER" id="PTHR42794:SF2">
    <property type="entry name" value="ABC TRANSPORTER ATP-BINDING PROTEIN"/>
    <property type="match status" value="1"/>
</dbReference>
<keyword evidence="2" id="KW-0547">Nucleotide-binding</keyword>
<dbReference type="FunFam" id="3.40.50.300:FF:000134">
    <property type="entry name" value="Iron-enterobactin ABC transporter ATP-binding protein"/>
    <property type="match status" value="1"/>
</dbReference>
<proteinExistence type="predicted"/>
<evidence type="ECO:0000259" key="4">
    <source>
        <dbReference type="PROSITE" id="PS50893"/>
    </source>
</evidence>
<dbReference type="OrthoDB" id="3579586at2"/>
<dbReference type="EMBL" id="VOHM01000002">
    <property type="protein sequence ID" value="TWT28884.1"/>
    <property type="molecule type" value="Genomic_DNA"/>
</dbReference>
<keyword evidence="1" id="KW-0813">Transport</keyword>
<dbReference type="AlphaFoldDB" id="A0A5C5URD7"/>
<dbReference type="InterPro" id="IPR003593">
    <property type="entry name" value="AAA+_ATPase"/>
</dbReference>
<sequence>MFVIDDVACGIGKATIVRGITFTVERGTMTALVGVNGAGKSTLLRGLAGITSLHAGSVLLDGAPVHAMRPRHRARQMTLVGQEESPPGDLTVSEMVALGRLPHLKSWQLGGREERRIVAESLELVGVADLADRPCDQLSGGQRRRALLARGFAQGTDLVLLDEPTNHLDVHHQLHLLKVLRESGRTILATIHDLDLAVSHFDQVVVLHQGTMLAAGAPEEVLVPENLRRVFDVQAMLAKLPEATRTHLIVDSL</sequence>
<dbReference type="PROSITE" id="PS00211">
    <property type="entry name" value="ABC_TRANSPORTER_1"/>
    <property type="match status" value="1"/>
</dbReference>
<evidence type="ECO:0000256" key="1">
    <source>
        <dbReference type="ARBA" id="ARBA00022448"/>
    </source>
</evidence>
<dbReference type="InterPro" id="IPR003439">
    <property type="entry name" value="ABC_transporter-like_ATP-bd"/>
</dbReference>
<dbReference type="InterPro" id="IPR027417">
    <property type="entry name" value="P-loop_NTPase"/>
</dbReference>
<dbReference type="GO" id="GO:0005524">
    <property type="term" value="F:ATP binding"/>
    <property type="evidence" value="ECO:0007669"/>
    <property type="project" value="UniProtKB-KW"/>
</dbReference>
<dbReference type="Proteomes" id="UP000320791">
    <property type="component" value="Unassembled WGS sequence"/>
</dbReference>
<dbReference type="PROSITE" id="PS50893">
    <property type="entry name" value="ABC_TRANSPORTER_2"/>
    <property type="match status" value="1"/>
</dbReference>
<dbReference type="GO" id="GO:0016887">
    <property type="term" value="F:ATP hydrolysis activity"/>
    <property type="evidence" value="ECO:0007669"/>
    <property type="project" value="InterPro"/>
</dbReference>
<dbReference type="SUPFAM" id="SSF52540">
    <property type="entry name" value="P-loop containing nucleoside triphosphate hydrolases"/>
    <property type="match status" value="1"/>
</dbReference>
<reference evidence="5 6" key="1">
    <citation type="submission" date="2019-08" db="EMBL/GenBank/DDBJ databases">
        <authorList>
            <person name="Lei W."/>
        </authorList>
    </citation>
    <scope>NUCLEOTIDE SEQUENCE [LARGE SCALE GENOMIC DNA]</scope>
    <source>
        <strain evidence="5 6">CCUG 58627</strain>
    </source>
</reference>
<evidence type="ECO:0000256" key="2">
    <source>
        <dbReference type="ARBA" id="ARBA00022741"/>
    </source>
</evidence>
<evidence type="ECO:0000313" key="6">
    <source>
        <dbReference type="Proteomes" id="UP000320791"/>
    </source>
</evidence>
<name>A0A5C5URD7_9CORY</name>
<dbReference type="PANTHER" id="PTHR42794">
    <property type="entry name" value="HEMIN IMPORT ATP-BINDING PROTEIN HMUV"/>
    <property type="match status" value="1"/>
</dbReference>
<gene>
    <name evidence="5" type="ORF">FRX94_01465</name>
</gene>
<feature type="domain" description="ABC transporter" evidence="4">
    <location>
        <begin position="2"/>
        <end position="234"/>
    </location>
</feature>
<dbReference type="InterPro" id="IPR017871">
    <property type="entry name" value="ABC_transporter-like_CS"/>
</dbReference>
<organism evidence="5 6">
    <name type="scientific">Corynebacterium canis</name>
    <dbReference type="NCBI Taxonomy" id="679663"/>
    <lineage>
        <taxon>Bacteria</taxon>
        <taxon>Bacillati</taxon>
        <taxon>Actinomycetota</taxon>
        <taxon>Actinomycetes</taxon>
        <taxon>Mycobacteriales</taxon>
        <taxon>Corynebacteriaceae</taxon>
        <taxon>Corynebacterium</taxon>
    </lineage>
</organism>
<dbReference type="CDD" id="cd03214">
    <property type="entry name" value="ABC_Iron-Siderophores_B12_Hemin"/>
    <property type="match status" value="1"/>
</dbReference>
<comment type="caution">
    <text evidence="5">The sequence shown here is derived from an EMBL/GenBank/DDBJ whole genome shotgun (WGS) entry which is preliminary data.</text>
</comment>
<keyword evidence="6" id="KW-1185">Reference proteome</keyword>
<protein>
    <submittedName>
        <fullName evidence="5">ABC transporter ATP-binding protein</fullName>
    </submittedName>
</protein>
<dbReference type="Gene3D" id="3.40.50.300">
    <property type="entry name" value="P-loop containing nucleotide triphosphate hydrolases"/>
    <property type="match status" value="1"/>
</dbReference>
<dbReference type="SMART" id="SM00382">
    <property type="entry name" value="AAA"/>
    <property type="match status" value="1"/>
</dbReference>
<dbReference type="Pfam" id="PF00005">
    <property type="entry name" value="ABC_tran"/>
    <property type="match status" value="1"/>
</dbReference>
<evidence type="ECO:0000313" key="5">
    <source>
        <dbReference type="EMBL" id="TWT28884.1"/>
    </source>
</evidence>
<accession>A0A5C5URD7</accession>
<keyword evidence="3 5" id="KW-0067">ATP-binding</keyword>
<evidence type="ECO:0000256" key="3">
    <source>
        <dbReference type="ARBA" id="ARBA00022840"/>
    </source>
</evidence>